<keyword evidence="3" id="KW-1185">Reference proteome</keyword>
<proteinExistence type="predicted"/>
<evidence type="ECO:0000259" key="1">
    <source>
        <dbReference type="PROSITE" id="PS50878"/>
    </source>
</evidence>
<reference evidence="2 3" key="1">
    <citation type="journal article" date="2024" name="bioRxiv">
        <title>A reference genome for Trichogramma kaykai: A tiny desert-dwelling parasitoid wasp with competing sex-ratio distorters.</title>
        <authorList>
            <person name="Culotta J."/>
            <person name="Lindsey A.R."/>
        </authorList>
    </citation>
    <scope>NUCLEOTIDE SEQUENCE [LARGE SCALE GENOMIC DNA]</scope>
    <source>
        <strain evidence="2 3">KSX58</strain>
    </source>
</reference>
<accession>A0ABD2WQD0</accession>
<dbReference type="Pfam" id="PF00078">
    <property type="entry name" value="RVT_1"/>
    <property type="match status" value="1"/>
</dbReference>
<dbReference type="CDD" id="cd01650">
    <property type="entry name" value="RT_nLTR_like"/>
    <property type="match status" value="1"/>
</dbReference>
<dbReference type="PANTHER" id="PTHR33332">
    <property type="entry name" value="REVERSE TRANSCRIPTASE DOMAIN-CONTAINING PROTEIN"/>
    <property type="match status" value="1"/>
</dbReference>
<dbReference type="InterPro" id="IPR000477">
    <property type="entry name" value="RT_dom"/>
</dbReference>
<dbReference type="GO" id="GO:0071897">
    <property type="term" value="P:DNA biosynthetic process"/>
    <property type="evidence" value="ECO:0007669"/>
    <property type="project" value="UniProtKB-ARBA"/>
</dbReference>
<organism evidence="2 3">
    <name type="scientific">Trichogramma kaykai</name>
    <dbReference type="NCBI Taxonomy" id="54128"/>
    <lineage>
        <taxon>Eukaryota</taxon>
        <taxon>Metazoa</taxon>
        <taxon>Ecdysozoa</taxon>
        <taxon>Arthropoda</taxon>
        <taxon>Hexapoda</taxon>
        <taxon>Insecta</taxon>
        <taxon>Pterygota</taxon>
        <taxon>Neoptera</taxon>
        <taxon>Endopterygota</taxon>
        <taxon>Hymenoptera</taxon>
        <taxon>Apocrita</taxon>
        <taxon>Proctotrupomorpha</taxon>
        <taxon>Chalcidoidea</taxon>
        <taxon>Trichogrammatidae</taxon>
        <taxon>Trichogramma</taxon>
    </lineage>
</organism>
<sequence>MRTATRRARAAFFRGRIASCNDSSTAWRIVGELGIGSRARDSFALPIDVDTLNEHFVGVAGDSGLRDSRQTARIAPEDRFYFSCVTELDVLEAVRRGRSNARGVDDISLRQLAVCLHRILPVLCDIFNASLQSGVFPSLWKSALVRPLAKRKPPLDVGHLRPISLLCAASKLLEYVALKQMKAFISERGILDDHQSGFREHHSTHTALIDMVDGVRAAVEDKDVVLMVTIDFSRAFDLVDIDLLIDRLRSYGFSDQACSWIQSFLSHRPQIVLGPQGERSSQLHRVRGVPQRSLSGPFLFSMFINDLPSACLHSKHHLYADDFTIVCRGPANQPEVIIGKMNDDLARVSRWAEENGLTINAKKTQTIWFGSRPHVRRIRAAALPPVRLCGESLAPCDDVKILGCVLDETLTWREHTNFTAAKCFAALARMRRVGDFLPRHTRPMLVKSLVFPHLDYGAGLMAGLSDELSTRLQRCQNAAVRFVAGVSRFEYITPSYVELRILKLERRRGLLSLGLLASVLRHGVPAYLAVRFTFRSDNAARSSRRSDLDLSLFDVIRTCCFEHSFYIHAAQLWNALPQGLRLLYRGSCFGRALRELFLSA</sequence>
<dbReference type="SUPFAM" id="SSF56672">
    <property type="entry name" value="DNA/RNA polymerases"/>
    <property type="match status" value="1"/>
</dbReference>
<dbReference type="Proteomes" id="UP001627154">
    <property type="component" value="Unassembled WGS sequence"/>
</dbReference>
<evidence type="ECO:0000313" key="3">
    <source>
        <dbReference type="Proteomes" id="UP001627154"/>
    </source>
</evidence>
<dbReference type="PROSITE" id="PS50878">
    <property type="entry name" value="RT_POL"/>
    <property type="match status" value="1"/>
</dbReference>
<gene>
    <name evidence="2" type="ORF">TKK_010723</name>
</gene>
<feature type="domain" description="Reverse transcriptase" evidence="1">
    <location>
        <begin position="129"/>
        <end position="393"/>
    </location>
</feature>
<evidence type="ECO:0000313" key="2">
    <source>
        <dbReference type="EMBL" id="KAL3395102.1"/>
    </source>
</evidence>
<dbReference type="AlphaFoldDB" id="A0ABD2WQD0"/>
<name>A0ABD2WQD0_9HYME</name>
<protein>
    <recommendedName>
        <fullName evidence="1">Reverse transcriptase domain-containing protein</fullName>
    </recommendedName>
</protein>
<dbReference type="InterPro" id="IPR043502">
    <property type="entry name" value="DNA/RNA_pol_sf"/>
</dbReference>
<dbReference type="EMBL" id="JBJJXI010000085">
    <property type="protein sequence ID" value="KAL3395102.1"/>
    <property type="molecule type" value="Genomic_DNA"/>
</dbReference>
<comment type="caution">
    <text evidence="2">The sequence shown here is derived from an EMBL/GenBank/DDBJ whole genome shotgun (WGS) entry which is preliminary data.</text>
</comment>